<evidence type="ECO:0000256" key="1">
    <source>
        <dbReference type="ARBA" id="ARBA00023015"/>
    </source>
</evidence>
<comment type="caution">
    <text evidence="6">The sequence shown here is derived from an EMBL/GenBank/DDBJ whole genome shotgun (WGS) entry which is preliminary data.</text>
</comment>
<dbReference type="Proteomes" id="UP000295636">
    <property type="component" value="Unassembled WGS sequence"/>
</dbReference>
<dbReference type="OrthoDB" id="1975037at2"/>
<gene>
    <name evidence="6" type="ORF">E1757_27735</name>
</gene>
<dbReference type="AlphaFoldDB" id="A0A4V2ZSH5"/>
<sequence length="751" mass="85481">MNAVTLGACIKKGGSEAMRKRKFYYKLLIAYVLIVFVYTMIVASMFFYKNNEIVQLELKYRQDALLREARDKIDTQLNIASNLINQLKINSSVLEYAEKSERDYYVVTKVYNELRKNIDAFADFGFTIGVGKLNDGLIITPNSTMDKARFYAEIGLAQEHKQEIESALYKGNFAKSLFLHTYGDSGNRRITLIKKEPNLELVFYVSYYESYLLPQMPGSSEGFAIIKGDRLIAYNGSLGAKPFEQLIAGPGKPAVSGMTVRDVESKVFGDLKYAYIVEKNPINSQIRSLAKESLAVYLVLAAIGLLLAMLAANRTYRPIQRAVNQFKSYGEPIGRDELAFIQSTADGIYKLNENLQQTISRYKLPLRKKMIGDLLFGLLPLKKAAPELEAYNLTHLSGPVTVAIIEVAANSEPEKQVPNTYLFEMTNRVMGLIEQCLSQEQKCELLGLDHRRFVVLLTEEDSPALRQWLINVLRDIGSSLAIQLVAAIGGTASHIGEAERAYHEALKLMEYRFVMERRTLITADDIKQLRNSGYYYPLEMERDLIAAVISGNKEKALSVMHKLLEENLDTRSLSIEKRSQFILSIVSTLNRINQQLERQAYNTAAGEKWYPKLMLCPDVQQLKQAIYRLIDEMMDRIEDENGKIDQSIACHIVEYIHRHYDRDISLNDMAEQFNFSPSYISTLFKNHTGDNFRDYLNNVRVKKAKEIISGERGVKIQDLALRVGCNNANTFIRMFKRYEGISPGQYAQNLE</sequence>
<keyword evidence="7" id="KW-1185">Reference proteome</keyword>
<dbReference type="GO" id="GO:0003700">
    <property type="term" value="F:DNA-binding transcription factor activity"/>
    <property type="evidence" value="ECO:0007669"/>
    <property type="project" value="InterPro"/>
</dbReference>
<keyword evidence="4" id="KW-0812">Transmembrane</keyword>
<reference evidence="6 7" key="1">
    <citation type="submission" date="2019-03" db="EMBL/GenBank/DDBJ databases">
        <title>This is whole genome sequence of Paenibacillus sp MS74 strain.</title>
        <authorList>
            <person name="Trinh H.N."/>
        </authorList>
    </citation>
    <scope>NUCLEOTIDE SEQUENCE [LARGE SCALE GENOMIC DNA]</scope>
    <source>
        <strain evidence="6 7">MS74</strain>
    </source>
</reference>
<organism evidence="6 7">
    <name type="scientific">Paenibacillus piri</name>
    <dbReference type="NCBI Taxonomy" id="2547395"/>
    <lineage>
        <taxon>Bacteria</taxon>
        <taxon>Bacillati</taxon>
        <taxon>Bacillota</taxon>
        <taxon>Bacilli</taxon>
        <taxon>Bacillales</taxon>
        <taxon>Paenibacillaceae</taxon>
        <taxon>Paenibacillus</taxon>
    </lineage>
</organism>
<feature type="domain" description="HTH araC/xylS-type" evidence="5">
    <location>
        <begin position="650"/>
        <end position="749"/>
    </location>
</feature>
<keyword evidence="4" id="KW-1133">Transmembrane helix</keyword>
<evidence type="ECO:0000256" key="2">
    <source>
        <dbReference type="ARBA" id="ARBA00023125"/>
    </source>
</evidence>
<dbReference type="InterPro" id="IPR041522">
    <property type="entry name" value="CdaR_GGDEF"/>
</dbReference>
<evidence type="ECO:0000313" key="7">
    <source>
        <dbReference type="Proteomes" id="UP000295636"/>
    </source>
</evidence>
<dbReference type="SUPFAM" id="SSF46689">
    <property type="entry name" value="Homeodomain-like"/>
    <property type="match status" value="2"/>
</dbReference>
<accession>A0A4V2ZSH5</accession>
<dbReference type="InterPro" id="IPR018060">
    <property type="entry name" value="HTH_AraC"/>
</dbReference>
<name>A0A4V2ZSH5_9BACL</name>
<dbReference type="InterPro" id="IPR009057">
    <property type="entry name" value="Homeodomain-like_sf"/>
</dbReference>
<evidence type="ECO:0000256" key="4">
    <source>
        <dbReference type="SAM" id="Phobius"/>
    </source>
</evidence>
<dbReference type="PANTHER" id="PTHR43280">
    <property type="entry name" value="ARAC-FAMILY TRANSCRIPTIONAL REGULATOR"/>
    <property type="match status" value="1"/>
</dbReference>
<dbReference type="Gene3D" id="1.10.10.60">
    <property type="entry name" value="Homeodomain-like"/>
    <property type="match status" value="2"/>
</dbReference>
<dbReference type="PROSITE" id="PS01124">
    <property type="entry name" value="HTH_ARAC_FAMILY_2"/>
    <property type="match status" value="1"/>
</dbReference>
<keyword evidence="1" id="KW-0805">Transcription regulation</keyword>
<keyword evidence="2" id="KW-0238">DNA-binding</keyword>
<proteinExistence type="predicted"/>
<feature type="transmembrane region" description="Helical" evidence="4">
    <location>
        <begin position="28"/>
        <end position="48"/>
    </location>
</feature>
<protein>
    <submittedName>
        <fullName evidence="6">AraC family transcriptional regulator</fullName>
    </submittedName>
</protein>
<keyword evidence="3" id="KW-0804">Transcription</keyword>
<dbReference type="EMBL" id="SMRT01000017">
    <property type="protein sequence ID" value="TDF93274.1"/>
    <property type="molecule type" value="Genomic_DNA"/>
</dbReference>
<dbReference type="SMART" id="SM00342">
    <property type="entry name" value="HTH_ARAC"/>
    <property type="match status" value="1"/>
</dbReference>
<evidence type="ECO:0000256" key="3">
    <source>
        <dbReference type="ARBA" id="ARBA00023163"/>
    </source>
</evidence>
<dbReference type="Pfam" id="PF12833">
    <property type="entry name" value="HTH_18"/>
    <property type="match status" value="1"/>
</dbReference>
<dbReference type="PANTHER" id="PTHR43280:SF28">
    <property type="entry name" value="HTH-TYPE TRANSCRIPTIONAL ACTIVATOR RHAS"/>
    <property type="match status" value="1"/>
</dbReference>
<dbReference type="GO" id="GO:0043565">
    <property type="term" value="F:sequence-specific DNA binding"/>
    <property type="evidence" value="ECO:0007669"/>
    <property type="project" value="InterPro"/>
</dbReference>
<evidence type="ECO:0000313" key="6">
    <source>
        <dbReference type="EMBL" id="TDF93274.1"/>
    </source>
</evidence>
<dbReference type="Pfam" id="PF17853">
    <property type="entry name" value="GGDEF_2"/>
    <property type="match status" value="1"/>
</dbReference>
<keyword evidence="4" id="KW-0472">Membrane</keyword>
<evidence type="ECO:0000259" key="5">
    <source>
        <dbReference type="PROSITE" id="PS01124"/>
    </source>
</evidence>